<evidence type="ECO:0000256" key="8">
    <source>
        <dbReference type="ARBA" id="ARBA00022679"/>
    </source>
</evidence>
<comment type="catalytic activity">
    <reaction evidence="11 12">
        <text>uridine(44) in tRNA(Ser) + S-adenosyl-L-methionine = 2'-O-methyluridine(44) in tRNA(Ser) + S-adenosyl-L-homocysteine + H(+)</text>
        <dbReference type="Rhea" id="RHEA:43100"/>
        <dbReference type="Rhea" id="RHEA-COMP:10339"/>
        <dbReference type="Rhea" id="RHEA-COMP:10340"/>
        <dbReference type="ChEBI" id="CHEBI:15378"/>
        <dbReference type="ChEBI" id="CHEBI:57856"/>
        <dbReference type="ChEBI" id="CHEBI:59789"/>
        <dbReference type="ChEBI" id="CHEBI:65315"/>
        <dbReference type="ChEBI" id="CHEBI:74478"/>
        <dbReference type="EC" id="2.1.1.211"/>
    </reaction>
</comment>
<comment type="function">
    <text evidence="12">Adenosyl-L-methionine (AdoMet)-dependent tRNA (uracil-O(2)-)-methyltransferase.</text>
</comment>
<comment type="similarity">
    <text evidence="3 12">Belongs to the TRM44 family.</text>
</comment>
<dbReference type="GO" id="GO:0005737">
    <property type="term" value="C:cytoplasm"/>
    <property type="evidence" value="ECO:0007669"/>
    <property type="project" value="UniProtKB-SubCell"/>
</dbReference>
<dbReference type="SUPFAM" id="SSF53335">
    <property type="entry name" value="S-adenosyl-L-methionine-dependent methyltransferases"/>
    <property type="match status" value="1"/>
</dbReference>
<dbReference type="PANTHER" id="PTHR21210">
    <property type="entry name" value="TRNA (URACIL-O(2)-)-METHYLTRANSFERASE-RELATED"/>
    <property type="match status" value="1"/>
</dbReference>
<dbReference type="OrthoDB" id="10047021at2759"/>
<evidence type="ECO:0000256" key="2">
    <source>
        <dbReference type="ARBA" id="ARBA00004496"/>
    </source>
</evidence>
<dbReference type="Gene3D" id="3.40.50.150">
    <property type="entry name" value="Vaccinia Virus protein VP39"/>
    <property type="match status" value="1"/>
</dbReference>
<dbReference type="Pfam" id="PF07757">
    <property type="entry name" value="AdoMet_MTase"/>
    <property type="match status" value="1"/>
</dbReference>
<proteinExistence type="inferred from homology"/>
<accession>A0A1Y1YDT2</accession>
<evidence type="ECO:0000256" key="5">
    <source>
        <dbReference type="ARBA" id="ARBA00017788"/>
    </source>
</evidence>
<evidence type="ECO:0000313" key="13">
    <source>
        <dbReference type="EMBL" id="ORX96128.1"/>
    </source>
</evidence>
<sequence>MYLSAYERLKAKYAKKWVDAWPEKTDPRKFVYEDIAIAAWLVCVWELERKATSRTSHQTFVDIGCGNGLLVHLLNEEGYTGHGIDQSSRKVWSMFGEKTKLVSQTLIPNEVQVQADWIIGNHADELVPWIPIIAARSNFDTKFVIIPCCLFELSGKKFVKKVESQGRFQCYLEYLKGLVEACGYQVEVEHLRIPSTKNVAIIGRSRIFAASDQASNEKTLEMIRQLVSSSEDFVPRISDREKEVLRRSKLEKRKRPPSPEPVD</sequence>
<evidence type="ECO:0000256" key="1">
    <source>
        <dbReference type="ARBA" id="ARBA00002778"/>
    </source>
</evidence>
<comment type="function">
    <text evidence="1">Probable adenosyl-L-methionine (AdoMet)-dependent tRNA (uracil-O(2)-)-methyltransferase.</text>
</comment>
<dbReference type="InterPro" id="IPR011671">
    <property type="entry name" value="tRNA_uracil_MeTrfase"/>
</dbReference>
<evidence type="ECO:0000256" key="10">
    <source>
        <dbReference type="ARBA" id="ARBA00022694"/>
    </source>
</evidence>
<dbReference type="Proteomes" id="UP000193498">
    <property type="component" value="Unassembled WGS sequence"/>
</dbReference>
<keyword evidence="7 12" id="KW-0489">Methyltransferase</keyword>
<dbReference type="GO" id="GO:0141101">
    <property type="term" value="F:tRNA(Ser) (uridine(44)-2'-O-)-methyltransferase activity"/>
    <property type="evidence" value="ECO:0007669"/>
    <property type="project" value="UniProtKB-EC"/>
</dbReference>
<dbReference type="GO" id="GO:0030488">
    <property type="term" value="P:tRNA methylation"/>
    <property type="evidence" value="ECO:0007669"/>
    <property type="project" value="UniProtKB-UniRule"/>
</dbReference>
<keyword evidence="9 12" id="KW-0949">S-adenosyl-L-methionine</keyword>
<evidence type="ECO:0000256" key="9">
    <source>
        <dbReference type="ARBA" id="ARBA00022691"/>
    </source>
</evidence>
<keyword evidence="14" id="KW-1185">Reference proteome</keyword>
<evidence type="ECO:0000256" key="4">
    <source>
        <dbReference type="ARBA" id="ARBA00012795"/>
    </source>
</evidence>
<dbReference type="AlphaFoldDB" id="A0A1Y1YDT2"/>
<evidence type="ECO:0000256" key="7">
    <source>
        <dbReference type="ARBA" id="ARBA00022603"/>
    </source>
</evidence>
<dbReference type="EMBL" id="MCFE01000160">
    <property type="protein sequence ID" value="ORX96128.1"/>
    <property type="molecule type" value="Genomic_DNA"/>
</dbReference>
<evidence type="ECO:0000313" key="14">
    <source>
        <dbReference type="Proteomes" id="UP000193498"/>
    </source>
</evidence>
<dbReference type="PANTHER" id="PTHR21210:SF0">
    <property type="entry name" value="TRNA (URACIL-O(2)-)-METHYLTRANSFERASE-RELATED"/>
    <property type="match status" value="1"/>
</dbReference>
<dbReference type="EC" id="2.1.1.211" evidence="4 12"/>
<keyword evidence="10 12" id="KW-0819">tRNA processing</keyword>
<dbReference type="InterPro" id="IPR029063">
    <property type="entry name" value="SAM-dependent_MTases_sf"/>
</dbReference>
<evidence type="ECO:0000256" key="11">
    <source>
        <dbReference type="ARBA" id="ARBA00047957"/>
    </source>
</evidence>
<evidence type="ECO:0000256" key="6">
    <source>
        <dbReference type="ARBA" id="ARBA00022490"/>
    </source>
</evidence>
<dbReference type="STRING" id="1314790.A0A1Y1YDT2"/>
<evidence type="ECO:0000256" key="3">
    <source>
        <dbReference type="ARBA" id="ARBA00009056"/>
    </source>
</evidence>
<dbReference type="InParanoid" id="A0A1Y1YDT2"/>
<keyword evidence="6 12" id="KW-0963">Cytoplasm</keyword>
<protein>
    <recommendedName>
        <fullName evidence="5 12">tRNA (uracil-O(2)-)-methyltransferase</fullName>
        <ecNumber evidence="4 12">2.1.1.211</ecNumber>
    </recommendedName>
</protein>
<name>A0A1Y1YDT2_9FUNG</name>
<comment type="caution">
    <text evidence="13">The sequence shown here is derived from an EMBL/GenBank/DDBJ whole genome shotgun (WGS) entry which is preliminary data.</text>
</comment>
<gene>
    <name evidence="13" type="ORF">K493DRAFT_407338</name>
</gene>
<organism evidence="13 14">
    <name type="scientific">Basidiobolus meristosporus CBS 931.73</name>
    <dbReference type="NCBI Taxonomy" id="1314790"/>
    <lineage>
        <taxon>Eukaryota</taxon>
        <taxon>Fungi</taxon>
        <taxon>Fungi incertae sedis</taxon>
        <taxon>Zoopagomycota</taxon>
        <taxon>Entomophthoromycotina</taxon>
        <taxon>Basidiobolomycetes</taxon>
        <taxon>Basidiobolales</taxon>
        <taxon>Basidiobolaceae</taxon>
        <taxon>Basidiobolus</taxon>
    </lineage>
</organism>
<comment type="subcellular location">
    <subcellularLocation>
        <location evidence="2 12">Cytoplasm</location>
    </subcellularLocation>
</comment>
<reference evidence="13 14" key="1">
    <citation type="submission" date="2016-07" db="EMBL/GenBank/DDBJ databases">
        <title>Pervasive Adenine N6-methylation of Active Genes in Fungi.</title>
        <authorList>
            <consortium name="DOE Joint Genome Institute"/>
            <person name="Mondo S.J."/>
            <person name="Dannebaum R.O."/>
            <person name="Kuo R.C."/>
            <person name="Labutti K."/>
            <person name="Haridas S."/>
            <person name="Kuo A."/>
            <person name="Salamov A."/>
            <person name="Ahrendt S.R."/>
            <person name="Lipzen A."/>
            <person name="Sullivan W."/>
            <person name="Andreopoulos W.B."/>
            <person name="Clum A."/>
            <person name="Lindquist E."/>
            <person name="Daum C."/>
            <person name="Ramamoorthy G.K."/>
            <person name="Gryganskyi A."/>
            <person name="Culley D."/>
            <person name="Magnuson J.K."/>
            <person name="James T.Y."/>
            <person name="O'Malley M.A."/>
            <person name="Stajich J.E."/>
            <person name="Spatafora J.W."/>
            <person name="Visel A."/>
            <person name="Grigoriev I.V."/>
        </authorList>
    </citation>
    <scope>NUCLEOTIDE SEQUENCE [LARGE SCALE GENOMIC DNA]</scope>
    <source>
        <strain evidence="13 14">CBS 931.73</strain>
    </source>
</reference>
<keyword evidence="8 12" id="KW-0808">Transferase</keyword>
<evidence type="ECO:0000256" key="12">
    <source>
        <dbReference type="RuleBase" id="RU368004"/>
    </source>
</evidence>